<comment type="caution">
    <text evidence="3">The sequence shown here is derived from an EMBL/GenBank/DDBJ whole genome shotgun (WGS) entry which is preliminary data.</text>
</comment>
<dbReference type="InterPro" id="IPR027417">
    <property type="entry name" value="P-loop_NTPase"/>
</dbReference>
<proteinExistence type="predicted"/>
<dbReference type="Pfam" id="PF01656">
    <property type="entry name" value="CbiA"/>
    <property type="match status" value="1"/>
</dbReference>
<dbReference type="RefSeq" id="WP_248204604.1">
    <property type="nucleotide sequence ID" value="NZ_JALNMH010000001.1"/>
</dbReference>
<dbReference type="SUPFAM" id="SSF52540">
    <property type="entry name" value="P-loop containing nucleoside triphosphate hydrolases"/>
    <property type="match status" value="1"/>
</dbReference>
<dbReference type="PANTHER" id="PTHR13696:SF96">
    <property type="entry name" value="COBQ_COBB_MIND_PARA NUCLEOTIDE BINDING DOMAIN-CONTAINING PROTEIN"/>
    <property type="match status" value="1"/>
</dbReference>
<sequence length="243" mass="25400">MHRILIASSKGGCGKTTLATNLAVALAHAGQQVCLVDADPQGSSRDWMSARGDLFPPVNGFHSADPGQAVSFGWSLRIPAGTGALIVDTPAGLRPNQLGEFLRRVDRVLVPLLPSAIDLRVSTGFLTDLAGALPVRQGLVQVALVANRVRARTVASRALPGFAADTPFPLLGQVRDSQAFVLAGALGRGLFDYPGAAVAAAREDFHPLLEWILGDAHPTSPDTVEGSEPLPGDPAGRGRRPED</sequence>
<accession>A0ABT0GD28</accession>
<dbReference type="PANTHER" id="PTHR13696">
    <property type="entry name" value="P-LOOP CONTAINING NUCLEOSIDE TRIPHOSPHATE HYDROLASE"/>
    <property type="match status" value="1"/>
</dbReference>
<dbReference type="Gene3D" id="3.40.50.300">
    <property type="entry name" value="P-loop containing nucleotide triphosphate hydrolases"/>
    <property type="match status" value="1"/>
</dbReference>
<feature type="domain" description="CobQ/CobB/MinD/ParA nucleotide binding" evidence="2">
    <location>
        <begin position="4"/>
        <end position="184"/>
    </location>
</feature>
<feature type="region of interest" description="Disordered" evidence="1">
    <location>
        <begin position="216"/>
        <end position="243"/>
    </location>
</feature>
<evidence type="ECO:0000313" key="3">
    <source>
        <dbReference type="EMBL" id="MCK7592435.1"/>
    </source>
</evidence>
<dbReference type="EMBL" id="JALNMH010000001">
    <property type="protein sequence ID" value="MCK7592435.1"/>
    <property type="molecule type" value="Genomic_DNA"/>
</dbReference>
<keyword evidence="4" id="KW-1185">Reference proteome</keyword>
<reference evidence="3" key="1">
    <citation type="submission" date="2022-04" db="EMBL/GenBank/DDBJ databases">
        <title>Lysobacter sp. CAU 1642 isolated from sea sand.</title>
        <authorList>
            <person name="Kim W."/>
        </authorList>
    </citation>
    <scope>NUCLEOTIDE SEQUENCE</scope>
    <source>
        <strain evidence="3">CAU 1642</strain>
    </source>
</reference>
<dbReference type="Proteomes" id="UP001431449">
    <property type="component" value="Unassembled WGS sequence"/>
</dbReference>
<evidence type="ECO:0000256" key="1">
    <source>
        <dbReference type="SAM" id="MobiDB-lite"/>
    </source>
</evidence>
<organism evidence="3 4">
    <name type="scientific">Pseudomarimonas salicorniae</name>
    <dbReference type="NCBI Taxonomy" id="2933270"/>
    <lineage>
        <taxon>Bacteria</taxon>
        <taxon>Pseudomonadati</taxon>
        <taxon>Pseudomonadota</taxon>
        <taxon>Gammaproteobacteria</taxon>
        <taxon>Lysobacterales</taxon>
        <taxon>Lysobacteraceae</taxon>
        <taxon>Pseudomarimonas</taxon>
    </lineage>
</organism>
<dbReference type="CDD" id="cd02042">
    <property type="entry name" value="ParAB_family"/>
    <property type="match status" value="1"/>
</dbReference>
<evidence type="ECO:0000259" key="2">
    <source>
        <dbReference type="Pfam" id="PF01656"/>
    </source>
</evidence>
<dbReference type="InterPro" id="IPR050678">
    <property type="entry name" value="DNA_Partitioning_ATPase"/>
</dbReference>
<protein>
    <submittedName>
        <fullName evidence="3">ParA family protein</fullName>
    </submittedName>
</protein>
<dbReference type="InterPro" id="IPR002586">
    <property type="entry name" value="CobQ/CobB/MinD/ParA_Nub-bd_dom"/>
</dbReference>
<evidence type="ECO:0000313" key="4">
    <source>
        <dbReference type="Proteomes" id="UP001431449"/>
    </source>
</evidence>
<name>A0ABT0GD28_9GAMM</name>
<gene>
    <name evidence="3" type="ORF">M0G41_01985</name>
</gene>